<evidence type="ECO:0000313" key="1">
    <source>
        <dbReference type="EMBL" id="MCU6685248.1"/>
    </source>
</evidence>
<protein>
    <submittedName>
        <fullName evidence="1">DUF6070 family protein</fullName>
    </submittedName>
</protein>
<dbReference type="InterPro" id="IPR045714">
    <property type="entry name" value="DUF6070"/>
</dbReference>
<gene>
    <name evidence="1" type="ORF">OCV99_01535</name>
</gene>
<name>A0ABT2RIM2_9FIRM</name>
<reference evidence="1 2" key="1">
    <citation type="journal article" date="2021" name="ISME Commun">
        <title>Automated analysis of genomic sequences facilitates high-throughput and comprehensive description of bacteria.</title>
        <authorList>
            <person name="Hitch T.C.A."/>
        </authorList>
    </citation>
    <scope>NUCLEOTIDE SEQUENCE [LARGE SCALE GENOMIC DNA]</scope>
    <source>
        <strain evidence="1 2">Sanger_03</strain>
    </source>
</reference>
<proteinExistence type="predicted"/>
<comment type="caution">
    <text evidence="1">The sequence shown here is derived from an EMBL/GenBank/DDBJ whole genome shotgun (WGS) entry which is preliminary data.</text>
</comment>
<dbReference type="Pfam" id="PF19546">
    <property type="entry name" value="DUF6070"/>
    <property type="match status" value="1"/>
</dbReference>
<organism evidence="1 2">
    <name type="scientific">Dorea acetigenes</name>
    <dbReference type="NCBI Taxonomy" id="2981787"/>
    <lineage>
        <taxon>Bacteria</taxon>
        <taxon>Bacillati</taxon>
        <taxon>Bacillota</taxon>
        <taxon>Clostridia</taxon>
        <taxon>Lachnospirales</taxon>
        <taxon>Lachnospiraceae</taxon>
        <taxon>Dorea</taxon>
    </lineage>
</organism>
<accession>A0ABT2RIM2</accession>
<dbReference type="EMBL" id="JAOQJU010000001">
    <property type="protein sequence ID" value="MCU6685248.1"/>
    <property type="molecule type" value="Genomic_DNA"/>
</dbReference>
<keyword evidence="2" id="KW-1185">Reference proteome</keyword>
<dbReference type="Proteomes" id="UP001652431">
    <property type="component" value="Unassembled WGS sequence"/>
</dbReference>
<sequence>MKTKKILGFIFVVLCICTGCRKEAANEMQDNTEKQDMSESQSSVCDNSIKVAEIYRDIYERAVEENALDILEIEEEIINCLGSAGYVAVDGENQIDMVHYERVIKFCESARNGENAEIDIVSLLSLDGFVHYYLNAAKGEIKVTLVTVRWEEGFPEVTYYHEFSAYTWKYTDGGYLFIEEYHPFGYDGAPGQKGFRVMPLDKTCRELNRKYVMPIGYECNNMLITDWNEQNYADLDFYDMYEILYYLETGSYVSYENNYNGTEYEIPKSDFEEVIQMYFQIESQEIENHTVYNTERQTYRYRARGLYDAEFPYEPYPEVIAYEEQRDGTVKLTIKAVWEREKQDQAFFSELVVRPLEDGRYQYVSNQVIETGEKQEPVWYMPRLTDEEWEIYYGGKQE</sequence>
<evidence type="ECO:0000313" key="2">
    <source>
        <dbReference type="Proteomes" id="UP001652431"/>
    </source>
</evidence>